<reference evidence="15 16" key="1">
    <citation type="submission" date="2019-06" db="EMBL/GenBank/DDBJ databases">
        <title>Quisquiliibacterium sp. nov., isolated from a maize field.</title>
        <authorList>
            <person name="Lin S.-Y."/>
            <person name="Tsai C.-F."/>
            <person name="Young C.-C."/>
        </authorList>
    </citation>
    <scope>NUCLEOTIDE SEQUENCE [LARGE SCALE GENOMIC DNA]</scope>
    <source>
        <strain evidence="15 16">CC-CFT501</strain>
    </source>
</reference>
<dbReference type="GO" id="GO:0003755">
    <property type="term" value="F:peptidyl-prolyl cis-trans isomerase activity"/>
    <property type="evidence" value="ECO:0007669"/>
    <property type="project" value="UniProtKB-KW"/>
</dbReference>
<dbReference type="InterPro" id="IPR000297">
    <property type="entry name" value="PPIase_PpiC"/>
</dbReference>
<feature type="domain" description="PpiC" evidence="14">
    <location>
        <begin position="266"/>
        <end position="368"/>
    </location>
</feature>
<sequence length="640" mass="70490">MFDSIRKHQRLLQFVLLILIFPAFAFFGIQGYDRFLSDGDGVARVGDSDITRQEFDQARQRQLEQMRQMLGGQVDPAMLDNAGIRAEILEGLVTQRALQLEAGDQRIVVSDDSLRRAILAIPDLVKPDGSFDMERYRALLAAQGRNEAMFEAELRQDLAMQALPGAISQTPIVPDALVERVARLGEQTREVRRRVLAPADFASSVDTSEEALKRYHEQNAAAFETPEQARVEYLVLDPAAIESTIQLNPDEVRAYYEQNKARYATAEQRRASHILITVDEGASDADRKAARDKAQALRDKIAGGADFAELAKTESQDPGSAPSGGDLGYFSASMMVKPFADAAFALKEGEVSQVVETEFGYHVIKLTGIRPGVERPFQTVRAEIEAEIRKQQSAGRFAEAAESFSNLVYEQADTLQPAAERFGLKPQTAEKVRRDGAEGLPPDHPLNQPRLLEALFSADSLANRRNTQAVDVGGGRLVSARILEHSPARRQPFDEVREEVRKQLVASESAQAARKAGEALLADLRSGKTSPEGFDKARTLGRAPSDSVPAQAIEAIFRVDSQKLPGYAGAPMPDGGYAVFEVSRVIEADDKVLAERKPLYKRQLEQAYSQAALGAYVEAVKARRKIVRHEQAIAPTPVER</sequence>
<keyword evidence="12" id="KW-0697">Rotamase</keyword>
<keyword evidence="3" id="KW-0997">Cell inner membrane</keyword>
<dbReference type="EMBL" id="VDUY01000002">
    <property type="protein sequence ID" value="TXL67182.1"/>
    <property type="molecule type" value="Genomic_DNA"/>
</dbReference>
<dbReference type="SUPFAM" id="SSF54534">
    <property type="entry name" value="FKBP-like"/>
    <property type="match status" value="1"/>
</dbReference>
<evidence type="ECO:0000256" key="12">
    <source>
        <dbReference type="PROSITE-ProRule" id="PRU00278"/>
    </source>
</evidence>
<dbReference type="InterPro" id="IPR023058">
    <property type="entry name" value="PPIase_PpiC_CS"/>
</dbReference>
<accession>A0A5C8P1J2</accession>
<dbReference type="PANTHER" id="PTHR47529">
    <property type="entry name" value="PEPTIDYL-PROLYL CIS-TRANS ISOMERASE D"/>
    <property type="match status" value="1"/>
</dbReference>
<dbReference type="GO" id="GO:0005886">
    <property type="term" value="C:plasma membrane"/>
    <property type="evidence" value="ECO:0007669"/>
    <property type="project" value="UniProtKB-SubCell"/>
</dbReference>
<evidence type="ECO:0000256" key="11">
    <source>
        <dbReference type="ARBA" id="ARBA00042775"/>
    </source>
</evidence>
<dbReference type="Proteomes" id="UP000321548">
    <property type="component" value="Unassembled WGS sequence"/>
</dbReference>
<dbReference type="PANTHER" id="PTHR47529:SF1">
    <property type="entry name" value="PERIPLASMIC CHAPERONE PPID"/>
    <property type="match status" value="1"/>
</dbReference>
<evidence type="ECO:0000256" key="1">
    <source>
        <dbReference type="ARBA" id="ARBA00004382"/>
    </source>
</evidence>
<evidence type="ECO:0000256" key="2">
    <source>
        <dbReference type="ARBA" id="ARBA00022475"/>
    </source>
</evidence>
<keyword evidence="16" id="KW-1185">Reference proteome</keyword>
<evidence type="ECO:0000313" key="16">
    <source>
        <dbReference type="Proteomes" id="UP000321548"/>
    </source>
</evidence>
<comment type="similarity">
    <text evidence="9">Belongs to the PpiD chaperone family.</text>
</comment>
<name>A0A5C8P1J2_9BURK</name>
<keyword evidence="2" id="KW-1003">Cell membrane</keyword>
<gene>
    <name evidence="15" type="ORF">FHP08_06090</name>
</gene>
<evidence type="ECO:0000256" key="8">
    <source>
        <dbReference type="ARBA" id="ARBA00023235"/>
    </source>
</evidence>
<comment type="subcellular location">
    <subcellularLocation>
        <location evidence="1">Cell inner membrane</location>
        <topology evidence="1">Single-pass type II membrane protein</topology>
        <orientation evidence="1">Periplasmic side</orientation>
    </subcellularLocation>
</comment>
<keyword evidence="8 12" id="KW-0413">Isomerase</keyword>
<evidence type="ECO:0000313" key="15">
    <source>
        <dbReference type="EMBL" id="TXL67182.1"/>
    </source>
</evidence>
<keyword evidence="5" id="KW-1133">Transmembrane helix</keyword>
<evidence type="ECO:0000256" key="3">
    <source>
        <dbReference type="ARBA" id="ARBA00022519"/>
    </source>
</evidence>
<dbReference type="OrthoDB" id="9812372at2"/>
<comment type="caution">
    <text evidence="15">The sequence shown here is derived from an EMBL/GenBank/DDBJ whole genome shotgun (WGS) entry which is preliminary data.</text>
</comment>
<dbReference type="InterPro" id="IPR046357">
    <property type="entry name" value="PPIase_dom_sf"/>
</dbReference>
<proteinExistence type="inferred from homology"/>
<dbReference type="Pfam" id="PF13624">
    <property type="entry name" value="SurA_N_3"/>
    <property type="match status" value="1"/>
</dbReference>
<dbReference type="PROSITE" id="PS01096">
    <property type="entry name" value="PPIC_PPIASE_1"/>
    <property type="match status" value="1"/>
</dbReference>
<dbReference type="Gene3D" id="1.10.4030.10">
    <property type="entry name" value="Porin chaperone SurA, peptide-binding domain"/>
    <property type="match status" value="1"/>
</dbReference>
<keyword evidence="7" id="KW-0143">Chaperone</keyword>
<evidence type="ECO:0000256" key="4">
    <source>
        <dbReference type="ARBA" id="ARBA00022692"/>
    </source>
</evidence>
<organism evidence="15 16">
    <name type="scientific">Zeimonas arvi</name>
    <dbReference type="NCBI Taxonomy" id="2498847"/>
    <lineage>
        <taxon>Bacteria</taxon>
        <taxon>Pseudomonadati</taxon>
        <taxon>Pseudomonadota</taxon>
        <taxon>Betaproteobacteria</taxon>
        <taxon>Burkholderiales</taxon>
        <taxon>Burkholderiaceae</taxon>
        <taxon>Zeimonas</taxon>
    </lineage>
</organism>
<keyword evidence="6" id="KW-0472">Membrane</keyword>
<dbReference type="Gene3D" id="3.10.50.40">
    <property type="match status" value="1"/>
</dbReference>
<dbReference type="InterPro" id="IPR027304">
    <property type="entry name" value="Trigger_fact/SurA_dom_sf"/>
</dbReference>
<evidence type="ECO:0000256" key="5">
    <source>
        <dbReference type="ARBA" id="ARBA00022989"/>
    </source>
</evidence>
<evidence type="ECO:0000256" key="13">
    <source>
        <dbReference type="SAM" id="MobiDB-lite"/>
    </source>
</evidence>
<dbReference type="SUPFAM" id="SSF109998">
    <property type="entry name" value="Triger factor/SurA peptide-binding domain-like"/>
    <property type="match status" value="1"/>
</dbReference>
<evidence type="ECO:0000256" key="10">
    <source>
        <dbReference type="ARBA" id="ARBA00040743"/>
    </source>
</evidence>
<dbReference type="Pfam" id="PF13616">
    <property type="entry name" value="Rotamase_3"/>
    <property type="match status" value="1"/>
</dbReference>
<evidence type="ECO:0000259" key="14">
    <source>
        <dbReference type="PROSITE" id="PS50198"/>
    </source>
</evidence>
<protein>
    <recommendedName>
        <fullName evidence="10">Periplasmic chaperone PpiD</fullName>
    </recommendedName>
    <alternativeName>
        <fullName evidence="11">Periplasmic folding chaperone</fullName>
    </alternativeName>
</protein>
<keyword evidence="4" id="KW-0812">Transmembrane</keyword>
<dbReference type="RefSeq" id="WP_147703431.1">
    <property type="nucleotide sequence ID" value="NZ_VDUY01000002.1"/>
</dbReference>
<dbReference type="InterPro" id="IPR052029">
    <property type="entry name" value="PpiD_chaperone"/>
</dbReference>
<evidence type="ECO:0000256" key="6">
    <source>
        <dbReference type="ARBA" id="ARBA00023136"/>
    </source>
</evidence>
<dbReference type="PROSITE" id="PS50198">
    <property type="entry name" value="PPIC_PPIASE_2"/>
    <property type="match status" value="1"/>
</dbReference>
<dbReference type="AlphaFoldDB" id="A0A5C8P1J2"/>
<evidence type="ECO:0000256" key="7">
    <source>
        <dbReference type="ARBA" id="ARBA00023186"/>
    </source>
</evidence>
<feature type="region of interest" description="Disordered" evidence="13">
    <location>
        <begin position="526"/>
        <end position="545"/>
    </location>
</feature>
<evidence type="ECO:0000256" key="9">
    <source>
        <dbReference type="ARBA" id="ARBA00038408"/>
    </source>
</evidence>